<evidence type="ECO:0000256" key="5">
    <source>
        <dbReference type="ARBA" id="ARBA00023098"/>
    </source>
</evidence>
<keyword evidence="6 8" id="KW-0275">Fatty acid biosynthesis</keyword>
<evidence type="ECO:0000256" key="1">
    <source>
        <dbReference type="ARBA" id="ARBA00005194"/>
    </source>
</evidence>
<gene>
    <name evidence="11" type="ORF">K7472_01815</name>
</gene>
<keyword evidence="3 8" id="KW-0444">Lipid biosynthesis</keyword>
<evidence type="ECO:0000256" key="2">
    <source>
        <dbReference type="ARBA" id="ARBA00017562"/>
    </source>
</evidence>
<keyword evidence="5 8" id="KW-0443">Lipid metabolism</keyword>
<accession>A0ABS7QK71</accession>
<comment type="caution">
    <text evidence="11">The sequence shown here is derived from an EMBL/GenBank/DDBJ whole genome shotgun (WGS) entry which is preliminary data.</text>
</comment>
<comment type="function">
    <text evidence="8">This protein is a component of the acetyl coenzyme A carboxylase complex; first, biotin carboxylase catalyzes the carboxylation of the carrier protein and then the transcarboxylase transfers the carboxyl group to form malonyl-CoA.</text>
</comment>
<proteinExistence type="predicted"/>
<keyword evidence="4 8" id="KW-0276">Fatty acid metabolism</keyword>
<keyword evidence="7 8" id="KW-0092">Biotin</keyword>
<keyword evidence="12" id="KW-1185">Reference proteome</keyword>
<dbReference type="PANTHER" id="PTHR45266">
    <property type="entry name" value="OXALOACETATE DECARBOXYLASE ALPHA CHAIN"/>
    <property type="match status" value="1"/>
</dbReference>
<dbReference type="PANTHER" id="PTHR45266:SF3">
    <property type="entry name" value="OXALOACETATE DECARBOXYLASE ALPHA CHAIN"/>
    <property type="match status" value="1"/>
</dbReference>
<dbReference type="Proteomes" id="UP001198565">
    <property type="component" value="Unassembled WGS sequence"/>
</dbReference>
<dbReference type="EMBL" id="JAINVZ010000001">
    <property type="protein sequence ID" value="MBY8883583.1"/>
    <property type="molecule type" value="Genomic_DNA"/>
</dbReference>
<dbReference type="SUPFAM" id="SSF51230">
    <property type="entry name" value="Single hybrid motif"/>
    <property type="match status" value="1"/>
</dbReference>
<dbReference type="Pfam" id="PF00364">
    <property type="entry name" value="Biotin_lipoyl"/>
    <property type="match status" value="1"/>
</dbReference>
<feature type="compositionally biased region" description="Basic and acidic residues" evidence="9">
    <location>
        <begin position="16"/>
        <end position="33"/>
    </location>
</feature>
<evidence type="ECO:0000313" key="12">
    <source>
        <dbReference type="Proteomes" id="UP001198565"/>
    </source>
</evidence>
<evidence type="ECO:0000256" key="4">
    <source>
        <dbReference type="ARBA" id="ARBA00022832"/>
    </source>
</evidence>
<evidence type="ECO:0000256" key="9">
    <source>
        <dbReference type="SAM" id="MobiDB-lite"/>
    </source>
</evidence>
<feature type="region of interest" description="Disordered" evidence="9">
    <location>
        <begin position="71"/>
        <end position="106"/>
    </location>
</feature>
<name>A0ABS7QK71_9ACTN</name>
<reference evidence="11 12" key="1">
    <citation type="submission" date="2021-08" db="EMBL/GenBank/DDBJ databases">
        <title>Streptomyces sp. PTM05 isolated from lichen.</title>
        <authorList>
            <person name="Somphong A."/>
            <person name="Phongsopitanun W."/>
            <person name="Tanasupawat S."/>
        </authorList>
    </citation>
    <scope>NUCLEOTIDE SEQUENCE [LARGE SCALE GENOMIC DNA]</scope>
    <source>
        <strain evidence="11 12">Ptm05</strain>
    </source>
</reference>
<comment type="pathway">
    <text evidence="1 8">Lipid metabolism; fatty acid biosynthesis.</text>
</comment>
<evidence type="ECO:0000256" key="7">
    <source>
        <dbReference type="ARBA" id="ARBA00023267"/>
    </source>
</evidence>
<dbReference type="CDD" id="cd06850">
    <property type="entry name" value="biotinyl_domain"/>
    <property type="match status" value="1"/>
</dbReference>
<protein>
    <recommendedName>
        <fullName evidence="2 8">Biotin carboxyl carrier protein of acetyl-CoA carboxylase</fullName>
    </recommendedName>
</protein>
<evidence type="ECO:0000256" key="8">
    <source>
        <dbReference type="RuleBase" id="RU364072"/>
    </source>
</evidence>
<dbReference type="RefSeq" id="WP_222973242.1">
    <property type="nucleotide sequence ID" value="NZ_JAINVZ010000001.1"/>
</dbReference>
<dbReference type="InterPro" id="IPR011053">
    <property type="entry name" value="Single_hybrid_motif"/>
</dbReference>
<feature type="domain" description="Lipoyl-binding" evidence="10">
    <location>
        <begin position="108"/>
        <end position="184"/>
    </location>
</feature>
<dbReference type="InterPro" id="IPR001249">
    <property type="entry name" value="AcCoA_biotinCC"/>
</dbReference>
<feature type="compositionally biased region" description="Basic and acidic residues" evidence="9">
    <location>
        <begin position="88"/>
        <end position="106"/>
    </location>
</feature>
<dbReference type="PROSITE" id="PS50968">
    <property type="entry name" value="BIOTINYL_LIPOYL"/>
    <property type="match status" value="1"/>
</dbReference>
<dbReference type="PROSITE" id="PS00188">
    <property type="entry name" value="BIOTIN"/>
    <property type="match status" value="1"/>
</dbReference>
<evidence type="ECO:0000256" key="6">
    <source>
        <dbReference type="ARBA" id="ARBA00023160"/>
    </source>
</evidence>
<evidence type="ECO:0000313" key="11">
    <source>
        <dbReference type="EMBL" id="MBY8883583.1"/>
    </source>
</evidence>
<evidence type="ECO:0000256" key="3">
    <source>
        <dbReference type="ARBA" id="ARBA00022516"/>
    </source>
</evidence>
<dbReference type="Gene3D" id="2.40.50.100">
    <property type="match status" value="1"/>
</dbReference>
<dbReference type="InterPro" id="IPR050709">
    <property type="entry name" value="Biotin_Carboxyl_Carrier/Decarb"/>
</dbReference>
<feature type="region of interest" description="Disordered" evidence="9">
    <location>
        <begin position="1"/>
        <end position="33"/>
    </location>
</feature>
<dbReference type="InterPro" id="IPR001882">
    <property type="entry name" value="Biotin_BS"/>
</dbReference>
<organism evidence="11 12">
    <name type="scientific">Streptantibioticus parmotrematis</name>
    <dbReference type="NCBI Taxonomy" id="2873249"/>
    <lineage>
        <taxon>Bacteria</taxon>
        <taxon>Bacillati</taxon>
        <taxon>Actinomycetota</taxon>
        <taxon>Actinomycetes</taxon>
        <taxon>Kitasatosporales</taxon>
        <taxon>Streptomycetaceae</taxon>
        <taxon>Streptantibioticus</taxon>
    </lineage>
</organism>
<dbReference type="PRINTS" id="PR01071">
    <property type="entry name" value="ACOABIOTINCC"/>
</dbReference>
<dbReference type="InterPro" id="IPR000089">
    <property type="entry name" value="Biotin_lipoyl"/>
</dbReference>
<sequence length="192" mass="20536">MKTNSEKWTEPIVRAPLDEHEPRPEHPPRQADVERLCHGVADLARTFDEPPRRIRLRSGTACVEVEWPAAPAAPAPLPTGPTGLASADRQEHAATGRTADDGAGRDTTHYVNAPGVGTFYHASEPGAPAYVSVGDVVRPGQPVGVLEVMKMMSTIEADAAGRVVEVLAKDAQGVEYDQHLIALEPLATTPEE</sequence>
<evidence type="ECO:0000259" key="10">
    <source>
        <dbReference type="PROSITE" id="PS50968"/>
    </source>
</evidence>